<dbReference type="InterPro" id="IPR014752">
    <property type="entry name" value="Arrestin-like_C"/>
</dbReference>
<dbReference type="GO" id="GO:0005886">
    <property type="term" value="C:plasma membrane"/>
    <property type="evidence" value="ECO:0007669"/>
    <property type="project" value="TreeGrafter"/>
</dbReference>
<comment type="subunit">
    <text evidence="2">Interacts with hulA.</text>
</comment>
<dbReference type="GO" id="GO:0030674">
    <property type="term" value="F:protein-macromolecule adaptor activity"/>
    <property type="evidence" value="ECO:0007669"/>
    <property type="project" value="TreeGrafter"/>
</dbReference>
<dbReference type="InParanoid" id="A0A0C3HXW4"/>
<feature type="domain" description="Arrestin C-terminal-like" evidence="3">
    <location>
        <begin position="184"/>
        <end position="334"/>
    </location>
</feature>
<evidence type="ECO:0000259" key="3">
    <source>
        <dbReference type="SMART" id="SM01017"/>
    </source>
</evidence>
<dbReference type="EMBL" id="KN832870">
    <property type="protein sequence ID" value="KIN07057.1"/>
    <property type="molecule type" value="Genomic_DNA"/>
</dbReference>
<dbReference type="STRING" id="913774.A0A0C3HXW4"/>
<sequence length="374" mass="41931">MPSFKSFGEVMGSALPTVFEIRLEKEFIVLRGIKSEAANQLLRGVVVLCLPVPLKVEDVHLQMTGHLKISGAFTRKSTHRIDKSIEFFSHNWPSLTGGEPISTSKDKFLPPGNYEWPFELVIDGSMTETIEGLTDTYIKYNLKATVTRGKLAHDLHAWKPIRIFRTLGEEALDQAGSVMVEDVWSNKIEYQIGIPRKDVVFGTVIILEMTLTPLVKGLVVGTIRCDLHEHQEFFPLEGPVDAKSSFQRLRTVNSWDFELNDGEHSGLEENGGNGYNLQKVLHLPKQLKECLQDAEAYGIKIRHEVKLNIALHNPDGHISELRVTLPITIFISPNMPINAQGCLVDHAPQSVQVADRASNPPPLYSQHILDQLYT</sequence>
<proteinExistence type="inferred from homology"/>
<keyword evidence="5" id="KW-1185">Reference proteome</keyword>
<evidence type="ECO:0000313" key="4">
    <source>
        <dbReference type="EMBL" id="KIN07057.1"/>
    </source>
</evidence>
<dbReference type="SMART" id="SM01017">
    <property type="entry name" value="Arrestin_C"/>
    <property type="match status" value="1"/>
</dbReference>
<feature type="non-terminal residue" evidence="4">
    <location>
        <position position="374"/>
    </location>
</feature>
<comment type="similarity">
    <text evidence="1">Belongs to the arrestin family.</text>
</comment>
<accession>A0A0C3HXW4</accession>
<dbReference type="Pfam" id="PF00339">
    <property type="entry name" value="Arrestin_N"/>
    <property type="match status" value="1"/>
</dbReference>
<evidence type="ECO:0000256" key="2">
    <source>
        <dbReference type="ARBA" id="ARBA00038766"/>
    </source>
</evidence>
<dbReference type="InterPro" id="IPR050357">
    <property type="entry name" value="Arrestin_domain-protein"/>
</dbReference>
<dbReference type="HOGENOM" id="CLU_018982_0_1_1"/>
<organism evidence="4 5">
    <name type="scientific">Oidiodendron maius (strain Zn)</name>
    <dbReference type="NCBI Taxonomy" id="913774"/>
    <lineage>
        <taxon>Eukaryota</taxon>
        <taxon>Fungi</taxon>
        <taxon>Dikarya</taxon>
        <taxon>Ascomycota</taxon>
        <taxon>Pezizomycotina</taxon>
        <taxon>Leotiomycetes</taxon>
        <taxon>Leotiomycetes incertae sedis</taxon>
        <taxon>Myxotrichaceae</taxon>
        <taxon>Oidiodendron</taxon>
    </lineage>
</organism>
<evidence type="ECO:0000256" key="1">
    <source>
        <dbReference type="ARBA" id="ARBA00005298"/>
    </source>
</evidence>
<dbReference type="PANTHER" id="PTHR11188:SF17">
    <property type="entry name" value="FI21816P1"/>
    <property type="match status" value="1"/>
</dbReference>
<dbReference type="FunCoup" id="A0A0C3HXW4">
    <property type="interactions" value="98"/>
</dbReference>
<protein>
    <recommendedName>
        <fullName evidence="3">Arrestin C-terminal-like domain-containing protein</fullName>
    </recommendedName>
</protein>
<dbReference type="GO" id="GO:0070086">
    <property type="term" value="P:ubiquitin-dependent endocytosis"/>
    <property type="evidence" value="ECO:0007669"/>
    <property type="project" value="TreeGrafter"/>
</dbReference>
<dbReference type="Gene3D" id="2.60.40.640">
    <property type="match status" value="1"/>
</dbReference>
<dbReference type="PANTHER" id="PTHR11188">
    <property type="entry name" value="ARRESTIN DOMAIN CONTAINING PROTEIN"/>
    <property type="match status" value="1"/>
</dbReference>
<reference evidence="5" key="2">
    <citation type="submission" date="2015-01" db="EMBL/GenBank/DDBJ databases">
        <title>Evolutionary Origins and Diversification of the Mycorrhizal Mutualists.</title>
        <authorList>
            <consortium name="DOE Joint Genome Institute"/>
            <consortium name="Mycorrhizal Genomics Consortium"/>
            <person name="Kohler A."/>
            <person name="Kuo A."/>
            <person name="Nagy L.G."/>
            <person name="Floudas D."/>
            <person name="Copeland A."/>
            <person name="Barry K.W."/>
            <person name="Cichocki N."/>
            <person name="Veneault-Fourrey C."/>
            <person name="LaButti K."/>
            <person name="Lindquist E.A."/>
            <person name="Lipzen A."/>
            <person name="Lundell T."/>
            <person name="Morin E."/>
            <person name="Murat C."/>
            <person name="Riley R."/>
            <person name="Ohm R."/>
            <person name="Sun H."/>
            <person name="Tunlid A."/>
            <person name="Henrissat B."/>
            <person name="Grigoriev I.V."/>
            <person name="Hibbett D.S."/>
            <person name="Martin F."/>
        </authorList>
    </citation>
    <scope>NUCLEOTIDE SEQUENCE [LARGE SCALE GENOMIC DNA]</scope>
    <source>
        <strain evidence="5">Zn</strain>
    </source>
</reference>
<reference evidence="4 5" key="1">
    <citation type="submission" date="2014-04" db="EMBL/GenBank/DDBJ databases">
        <authorList>
            <consortium name="DOE Joint Genome Institute"/>
            <person name="Kuo A."/>
            <person name="Martino E."/>
            <person name="Perotto S."/>
            <person name="Kohler A."/>
            <person name="Nagy L.G."/>
            <person name="Floudas D."/>
            <person name="Copeland A."/>
            <person name="Barry K.W."/>
            <person name="Cichocki N."/>
            <person name="Veneault-Fourrey C."/>
            <person name="LaButti K."/>
            <person name="Lindquist E.A."/>
            <person name="Lipzen A."/>
            <person name="Lundell T."/>
            <person name="Morin E."/>
            <person name="Murat C."/>
            <person name="Sun H."/>
            <person name="Tunlid A."/>
            <person name="Henrissat B."/>
            <person name="Grigoriev I.V."/>
            <person name="Hibbett D.S."/>
            <person name="Martin F."/>
            <person name="Nordberg H.P."/>
            <person name="Cantor M.N."/>
            <person name="Hua S.X."/>
        </authorList>
    </citation>
    <scope>NUCLEOTIDE SEQUENCE [LARGE SCALE GENOMIC DNA]</scope>
    <source>
        <strain evidence="4 5">Zn</strain>
    </source>
</reference>
<gene>
    <name evidence="4" type="ORF">OIDMADRAFT_77064</name>
</gene>
<dbReference type="Proteomes" id="UP000054321">
    <property type="component" value="Unassembled WGS sequence"/>
</dbReference>
<dbReference type="GO" id="GO:0031625">
    <property type="term" value="F:ubiquitin protein ligase binding"/>
    <property type="evidence" value="ECO:0007669"/>
    <property type="project" value="TreeGrafter"/>
</dbReference>
<name>A0A0C3HXW4_OIDMZ</name>
<evidence type="ECO:0000313" key="5">
    <source>
        <dbReference type="Proteomes" id="UP000054321"/>
    </source>
</evidence>
<dbReference type="GO" id="GO:0005829">
    <property type="term" value="C:cytosol"/>
    <property type="evidence" value="ECO:0007669"/>
    <property type="project" value="TreeGrafter"/>
</dbReference>
<dbReference type="Pfam" id="PF02752">
    <property type="entry name" value="Arrestin_C"/>
    <property type="match status" value="1"/>
</dbReference>
<dbReference type="OrthoDB" id="2333384at2759"/>
<dbReference type="InterPro" id="IPR011022">
    <property type="entry name" value="Arrestin_C-like"/>
</dbReference>
<dbReference type="AlphaFoldDB" id="A0A0C3HXW4"/>
<dbReference type="InterPro" id="IPR011021">
    <property type="entry name" value="Arrestin-like_N"/>
</dbReference>